<dbReference type="Proteomes" id="UP000198211">
    <property type="component" value="Unassembled WGS sequence"/>
</dbReference>
<proteinExistence type="predicted"/>
<sequence>MWNDKKIDLIANEEGQNRAKKTLAVTTAKKVNQKQDKNGFNYARKTRMRCDVWALTVCG</sequence>
<comment type="caution">
    <text evidence="1">The sequence shown here is derived from an EMBL/GenBank/DDBJ whole genome shotgun (WGS) entry which is preliminary data.</text>
</comment>
<keyword evidence="2" id="KW-1185">Reference proteome</keyword>
<organism evidence="1 2">
    <name type="scientific">Phytophthora megakarya</name>
    <dbReference type="NCBI Taxonomy" id="4795"/>
    <lineage>
        <taxon>Eukaryota</taxon>
        <taxon>Sar</taxon>
        <taxon>Stramenopiles</taxon>
        <taxon>Oomycota</taxon>
        <taxon>Peronosporomycetes</taxon>
        <taxon>Peronosporales</taxon>
        <taxon>Peronosporaceae</taxon>
        <taxon>Phytophthora</taxon>
    </lineage>
</organism>
<dbReference type="AlphaFoldDB" id="A0A225WEE6"/>
<evidence type="ECO:0000313" key="2">
    <source>
        <dbReference type="Proteomes" id="UP000198211"/>
    </source>
</evidence>
<accession>A0A225WEE6</accession>
<reference evidence="2" key="1">
    <citation type="submission" date="2017-03" db="EMBL/GenBank/DDBJ databases">
        <title>Phytopthora megakarya and P. palmivora, two closely related causual agents of cacao black pod achieved similar genome size and gene model numbers by different mechanisms.</title>
        <authorList>
            <person name="Ali S."/>
            <person name="Shao J."/>
            <person name="Larry D.J."/>
            <person name="Kronmiller B."/>
            <person name="Shen D."/>
            <person name="Strem M.D."/>
            <person name="Melnick R.L."/>
            <person name="Guiltinan M.J."/>
            <person name="Tyler B.M."/>
            <person name="Meinhardt L.W."/>
            <person name="Bailey B.A."/>
        </authorList>
    </citation>
    <scope>NUCLEOTIDE SEQUENCE [LARGE SCALE GENOMIC DNA]</scope>
    <source>
        <strain evidence="2">zdho120</strain>
    </source>
</reference>
<dbReference type="EMBL" id="NBNE01001087">
    <property type="protein sequence ID" value="OWZ15618.1"/>
    <property type="molecule type" value="Genomic_DNA"/>
</dbReference>
<protein>
    <submittedName>
        <fullName evidence="1">Uncharacterized protein</fullName>
    </submittedName>
</protein>
<name>A0A225WEE6_9STRA</name>
<evidence type="ECO:0000313" key="1">
    <source>
        <dbReference type="EMBL" id="OWZ15618.1"/>
    </source>
</evidence>
<gene>
    <name evidence="1" type="ORF">PHMEG_00010713</name>
</gene>